<keyword evidence="1" id="KW-1133">Transmembrane helix</keyword>
<sequence>MILESIFSWSNLSLTCGSSVYILIKHSHARYSKLLAHFTYACAGIVMIGSRSLIVLIYKLTFKEYMFDPVLIEIEEENSKGKLNILDEILGTLSMAGLIYSLYSCHGYYILGICVVTGLSILDVVKLRRMTVDKSQEIEASSLQDSPLQPRNSYESRINVFTWAILSCYFAYAVGNNYAIVANYPLLLTNWTLTPEGFYQGWTIRRCINDYLMATYVVCMTEALRQANAP</sequence>
<keyword evidence="3" id="KW-1185">Reference proteome</keyword>
<protein>
    <submittedName>
        <fullName evidence="2">Uncharacterized protein</fullName>
    </submittedName>
</protein>
<feature type="transmembrane region" description="Helical" evidence="1">
    <location>
        <begin position="160"/>
        <end position="181"/>
    </location>
</feature>
<name>A0ABP1NIB6_XYLVO</name>
<evidence type="ECO:0000256" key="1">
    <source>
        <dbReference type="SAM" id="Phobius"/>
    </source>
</evidence>
<accession>A0ABP1NIB6</accession>
<evidence type="ECO:0000313" key="2">
    <source>
        <dbReference type="EMBL" id="CAL7940745.1"/>
    </source>
</evidence>
<comment type="caution">
    <text evidence="2">The sequence shown here is derived from an EMBL/GenBank/DDBJ whole genome shotgun (WGS) entry which is preliminary data.</text>
</comment>
<evidence type="ECO:0000313" key="3">
    <source>
        <dbReference type="Proteomes" id="UP001642520"/>
    </source>
</evidence>
<reference evidence="2 3" key="1">
    <citation type="submission" date="2024-08" db="EMBL/GenBank/DDBJ databases">
        <authorList>
            <person name="Will J Nash"/>
            <person name="Angela Man"/>
            <person name="Seanna McTaggart"/>
            <person name="Kendall Baker"/>
            <person name="Tom Barker"/>
            <person name="Leah Catchpole"/>
            <person name="Alex Durrant"/>
            <person name="Karim Gharbi"/>
            <person name="Naomi Irish"/>
            <person name="Gemy Kaithakottil"/>
            <person name="Debby Ku"/>
            <person name="Aaliyah Providence"/>
            <person name="Felix Shaw"/>
            <person name="David Swarbreck"/>
            <person name="Chris Watkins"/>
            <person name="Ann M. McCartney"/>
            <person name="Giulio Formenti"/>
            <person name="Alice Mouton"/>
            <person name="Noel Vella"/>
            <person name="Bjorn M von Reumont"/>
            <person name="Adriana Vella"/>
            <person name="Wilfried Haerty"/>
        </authorList>
    </citation>
    <scope>NUCLEOTIDE SEQUENCE [LARGE SCALE GENOMIC DNA]</scope>
</reference>
<keyword evidence="1" id="KW-0472">Membrane</keyword>
<organism evidence="2 3">
    <name type="scientific">Xylocopa violacea</name>
    <name type="common">Violet carpenter bee</name>
    <name type="synonym">Apis violacea</name>
    <dbReference type="NCBI Taxonomy" id="135666"/>
    <lineage>
        <taxon>Eukaryota</taxon>
        <taxon>Metazoa</taxon>
        <taxon>Ecdysozoa</taxon>
        <taxon>Arthropoda</taxon>
        <taxon>Hexapoda</taxon>
        <taxon>Insecta</taxon>
        <taxon>Pterygota</taxon>
        <taxon>Neoptera</taxon>
        <taxon>Endopterygota</taxon>
        <taxon>Hymenoptera</taxon>
        <taxon>Apocrita</taxon>
        <taxon>Aculeata</taxon>
        <taxon>Apoidea</taxon>
        <taxon>Anthophila</taxon>
        <taxon>Apidae</taxon>
        <taxon>Xylocopa</taxon>
        <taxon>Xylocopa</taxon>
    </lineage>
</organism>
<gene>
    <name evidence="2" type="ORF">XYLVIOL_LOCUS4642</name>
</gene>
<keyword evidence="1" id="KW-0812">Transmembrane</keyword>
<dbReference type="EMBL" id="CAXAJV020001290">
    <property type="protein sequence ID" value="CAL7940745.1"/>
    <property type="molecule type" value="Genomic_DNA"/>
</dbReference>
<feature type="transmembrane region" description="Helical" evidence="1">
    <location>
        <begin position="107"/>
        <end position="125"/>
    </location>
</feature>
<feature type="transmembrane region" description="Helical" evidence="1">
    <location>
        <begin position="36"/>
        <end position="58"/>
    </location>
</feature>
<dbReference type="Proteomes" id="UP001642520">
    <property type="component" value="Unassembled WGS sequence"/>
</dbReference>
<proteinExistence type="predicted"/>
<feature type="transmembrane region" description="Helical" evidence="1">
    <location>
        <begin position="6"/>
        <end position="24"/>
    </location>
</feature>